<evidence type="ECO:0008006" key="3">
    <source>
        <dbReference type="Google" id="ProtNLM"/>
    </source>
</evidence>
<organism evidence="1 2">
    <name type="scientific">Dethiosulfatarculus sandiegensis</name>
    <dbReference type="NCBI Taxonomy" id="1429043"/>
    <lineage>
        <taxon>Bacteria</taxon>
        <taxon>Pseudomonadati</taxon>
        <taxon>Thermodesulfobacteriota</taxon>
        <taxon>Desulfarculia</taxon>
        <taxon>Desulfarculales</taxon>
        <taxon>Desulfarculaceae</taxon>
        <taxon>Dethiosulfatarculus</taxon>
    </lineage>
</organism>
<dbReference type="AlphaFoldDB" id="A0A0D2JQP8"/>
<comment type="caution">
    <text evidence="1">The sequence shown here is derived from an EMBL/GenBank/DDBJ whole genome shotgun (WGS) entry which is preliminary data.</text>
</comment>
<protein>
    <recommendedName>
        <fullName evidence="3">Peroxiredoxin</fullName>
    </recommendedName>
</protein>
<accession>A0A0D2JQP8</accession>
<dbReference type="STRING" id="1429043.X474_22400"/>
<sequence>MAQRLGILVTSDEHMSSLLGIARAANRAGKEVMVFITHEGVRLTQLPEFAQLEGLADIKICEVNFAFHGLERPAPLLEDEDYTNQAANGMMIEDVDRYLVL</sequence>
<dbReference type="Proteomes" id="UP000032233">
    <property type="component" value="Unassembled WGS sequence"/>
</dbReference>
<dbReference type="OrthoDB" id="5431476at2"/>
<dbReference type="SUPFAM" id="SSF75169">
    <property type="entry name" value="DsrEFH-like"/>
    <property type="match status" value="1"/>
</dbReference>
<dbReference type="InterPro" id="IPR027396">
    <property type="entry name" value="DsrEFH-like"/>
</dbReference>
<dbReference type="EMBL" id="AZAC01000044">
    <property type="protein sequence ID" value="KIX11830.1"/>
    <property type="molecule type" value="Genomic_DNA"/>
</dbReference>
<dbReference type="InParanoid" id="A0A0D2JQP8"/>
<name>A0A0D2JQP8_9BACT</name>
<proteinExistence type="predicted"/>
<gene>
    <name evidence="1" type="ORF">X474_22400</name>
</gene>
<reference evidence="1 2" key="1">
    <citation type="submission" date="2013-11" db="EMBL/GenBank/DDBJ databases">
        <title>Metagenomic analysis of a methanogenic consortium involved in long chain n-alkane degradation.</title>
        <authorList>
            <person name="Davidova I.A."/>
            <person name="Callaghan A.V."/>
            <person name="Wawrik B."/>
            <person name="Pruitt S."/>
            <person name="Marks C."/>
            <person name="Duncan K.E."/>
            <person name="Suflita J.M."/>
        </authorList>
    </citation>
    <scope>NUCLEOTIDE SEQUENCE [LARGE SCALE GENOMIC DNA]</scope>
    <source>
        <strain evidence="1 2">SPR</strain>
    </source>
</reference>
<evidence type="ECO:0000313" key="1">
    <source>
        <dbReference type="EMBL" id="KIX11830.1"/>
    </source>
</evidence>
<keyword evidence="2" id="KW-1185">Reference proteome</keyword>
<dbReference type="RefSeq" id="WP_044351543.1">
    <property type="nucleotide sequence ID" value="NZ_AZAC01000044.1"/>
</dbReference>
<evidence type="ECO:0000313" key="2">
    <source>
        <dbReference type="Proteomes" id="UP000032233"/>
    </source>
</evidence>